<dbReference type="SUPFAM" id="SSF53474">
    <property type="entry name" value="alpha/beta-Hydrolases"/>
    <property type="match status" value="1"/>
</dbReference>
<dbReference type="OrthoDB" id="9802676at2"/>
<proteinExistence type="predicted"/>
<dbReference type="Gene3D" id="3.40.50.1820">
    <property type="entry name" value="alpha/beta hydrolase"/>
    <property type="match status" value="1"/>
</dbReference>
<dbReference type="InterPro" id="IPR029058">
    <property type="entry name" value="AB_hydrolase_fold"/>
</dbReference>
<dbReference type="PANTHER" id="PTHR43798">
    <property type="entry name" value="MONOACYLGLYCEROL LIPASE"/>
    <property type="match status" value="1"/>
</dbReference>
<evidence type="ECO:0000313" key="3">
    <source>
        <dbReference type="Proteomes" id="UP000235616"/>
    </source>
</evidence>
<dbReference type="PRINTS" id="PR00412">
    <property type="entry name" value="EPOXHYDRLASE"/>
</dbReference>
<dbReference type="Pfam" id="PF00561">
    <property type="entry name" value="Abhydrolase_1"/>
    <property type="match status" value="1"/>
</dbReference>
<dbReference type="GO" id="GO:0016020">
    <property type="term" value="C:membrane"/>
    <property type="evidence" value="ECO:0007669"/>
    <property type="project" value="TreeGrafter"/>
</dbReference>
<dbReference type="GO" id="GO:0046464">
    <property type="term" value="P:acylglycerol catabolic process"/>
    <property type="evidence" value="ECO:0007669"/>
    <property type="project" value="TreeGrafter"/>
</dbReference>
<dbReference type="InterPro" id="IPR000639">
    <property type="entry name" value="Epox_hydrolase-like"/>
</dbReference>
<sequence>MEKFEMTSTYPALPQFAEHRIKRDSGSVYARDFAGSGPAFVVLHGFPDDSHIYDLLIPRLVSAGRRVVAVDFLGFGGSDKPVGAQYSFPQQLADLEAVAEALALDRIIPVGHDAGGPAAINFSLKHPDRTSAVVVMNAFYGDAPGLRVPELIELFSNRELRKLAMHFLQSPQQFAWLIDFQRNLLQHGLTDEQKVNYFEFLGPVIDNNFRQQPSAAMAFAQMTSQLHEEVAANTARLVDFRRSGVPVHLIWGNADPYLHVSVAQHMQSQGRNVSLHALDAGHWPQIDAAEEVAQIMLCVR</sequence>
<keyword evidence="3" id="KW-1185">Reference proteome</keyword>
<dbReference type="InterPro" id="IPR000073">
    <property type="entry name" value="AB_hydrolase_1"/>
</dbReference>
<evidence type="ECO:0000313" key="2">
    <source>
        <dbReference type="EMBL" id="PMS14361.1"/>
    </source>
</evidence>
<dbReference type="Proteomes" id="UP000235616">
    <property type="component" value="Unassembled WGS sequence"/>
</dbReference>
<dbReference type="PRINTS" id="PR00111">
    <property type="entry name" value="ABHYDROLASE"/>
</dbReference>
<dbReference type="AlphaFoldDB" id="A0A2N7VB22"/>
<dbReference type="EMBL" id="PNYA01000050">
    <property type="protein sequence ID" value="PMS14361.1"/>
    <property type="molecule type" value="Genomic_DNA"/>
</dbReference>
<protein>
    <recommendedName>
        <fullName evidence="1">AB hydrolase-1 domain-containing protein</fullName>
    </recommendedName>
</protein>
<accession>A0A2N7VB22</accession>
<organism evidence="2 3">
    <name type="scientific">Trinickia dabaoshanensis</name>
    <dbReference type="NCBI Taxonomy" id="564714"/>
    <lineage>
        <taxon>Bacteria</taxon>
        <taxon>Pseudomonadati</taxon>
        <taxon>Pseudomonadota</taxon>
        <taxon>Betaproteobacteria</taxon>
        <taxon>Burkholderiales</taxon>
        <taxon>Burkholderiaceae</taxon>
        <taxon>Trinickia</taxon>
    </lineage>
</organism>
<name>A0A2N7VB22_9BURK</name>
<dbReference type="GO" id="GO:0047372">
    <property type="term" value="F:monoacylglycerol lipase activity"/>
    <property type="evidence" value="ECO:0007669"/>
    <property type="project" value="TreeGrafter"/>
</dbReference>
<dbReference type="PANTHER" id="PTHR43798:SF33">
    <property type="entry name" value="HYDROLASE, PUTATIVE (AFU_ORTHOLOGUE AFUA_2G14860)-RELATED"/>
    <property type="match status" value="1"/>
</dbReference>
<dbReference type="InterPro" id="IPR050266">
    <property type="entry name" value="AB_hydrolase_sf"/>
</dbReference>
<feature type="domain" description="AB hydrolase-1" evidence="1">
    <location>
        <begin position="38"/>
        <end position="288"/>
    </location>
</feature>
<gene>
    <name evidence="2" type="ORF">C0Z18_32025</name>
</gene>
<evidence type="ECO:0000259" key="1">
    <source>
        <dbReference type="Pfam" id="PF00561"/>
    </source>
</evidence>
<dbReference type="RefSeq" id="WP_102649482.1">
    <property type="nucleotide sequence ID" value="NZ_PNYA01000050.1"/>
</dbReference>
<reference evidence="2 3" key="1">
    <citation type="submission" date="2018-01" db="EMBL/GenBank/DDBJ databases">
        <title>Whole genome analyses suggest that Burkholderia sensu lato contains two further novel genera in the rhizoxinica-symbiotica group Mycetohabitans gen. nov., and Trinickia gen. nov.: implications for the evolution of diazotrophy and nodulation in the Burkholderiaceae.</title>
        <authorList>
            <person name="Estrada-de los Santos P."/>
            <person name="Palmer M."/>
            <person name="Chavez-Ramirez B."/>
            <person name="Beukes C."/>
            <person name="Steenkamp E.T."/>
            <person name="Hirsch A.M."/>
            <person name="Manyaka P."/>
            <person name="Maluk M."/>
            <person name="Lafos M."/>
            <person name="Crook M."/>
            <person name="Gross E."/>
            <person name="Simon M.F."/>
            <person name="Bueno dos Reis Junior F."/>
            <person name="Poole P.S."/>
            <person name="Venter S.N."/>
            <person name="James E.K."/>
        </authorList>
    </citation>
    <scope>NUCLEOTIDE SEQUENCE [LARGE SCALE GENOMIC DNA]</scope>
    <source>
        <strain evidence="2 3">GIMN1.004</strain>
    </source>
</reference>
<comment type="caution">
    <text evidence="2">The sequence shown here is derived from an EMBL/GenBank/DDBJ whole genome shotgun (WGS) entry which is preliminary data.</text>
</comment>